<dbReference type="InterPro" id="IPR001902">
    <property type="entry name" value="SLC26A/SulP_fam"/>
</dbReference>
<dbReference type="Gene3D" id="3.30.750.24">
    <property type="entry name" value="STAS domain"/>
    <property type="match status" value="1"/>
</dbReference>
<dbReference type="CDD" id="cd07042">
    <property type="entry name" value="STAS_SulP_like_sulfate_transporter"/>
    <property type="match status" value="1"/>
</dbReference>
<feature type="transmembrane region" description="Helical" evidence="6">
    <location>
        <begin position="107"/>
        <end position="129"/>
    </location>
</feature>
<dbReference type="PROSITE" id="PS01130">
    <property type="entry name" value="SLC26A"/>
    <property type="match status" value="1"/>
</dbReference>
<evidence type="ECO:0000259" key="7">
    <source>
        <dbReference type="PROSITE" id="PS50801"/>
    </source>
</evidence>
<sequence length="664" mass="72751">MVLKNDDVFPNHIENDANGSDDVESESELGSISQVKQWIRGSCTTDLLKRRLPFLQWAPTYTCRSIFHDCIAGFTVALTAIPQGIAYGAVAGLPVEYGLYTAFAGPFVYALLGSVRQITVGPTAVMAIMTHEYTLKGGAPYAIVLSFLAGCIELMAGLLNLGWIMDFISGPVISGFCSAAAVTVITAQFKTLLGLKFPGSSFAKVFPGIFVNFMSISLWDTVLGFSFIIFLLLLKNLTLLRKTCTNWSCLRNRHVSKAIWFVSTCRNALAVILGCVIAYSFELYGYQPFNLTGEIKSGVPSFHLPPFSFERPVSNSSNSTNPDTEWVTFDTILSDLGMGLAMVPIIAILEQVAIAKAFCELLSSNSQFPFVCFVNENSFSIANGGKTDSTQEMIAVGMGSIFCSFFGCMPLTASFSRSSVMSASGGKTQFANFFNGFVILIALSFLMPTFYYIPKSVLGAVIIVAVYSMVEFDEILPMWRGRRIELIPFGTTFFCCLLINIEFGILVGALIHLLLLAHEATRTKSSYIRYKQQGVGERIILRADRNLYFPTVERFRQALGKMTSDNSNDATPRNIVIDMSRVSQVDHTSLKMLKAMLAVWDKKGERYSFANVSLNLERDMLSVLPSGINILRVRTDTDSADSDENAEEAGALLAVGCGNDAQNA</sequence>
<name>A0A8J2RVW2_9CRUS</name>
<evidence type="ECO:0000313" key="9">
    <source>
        <dbReference type="Proteomes" id="UP000789390"/>
    </source>
</evidence>
<feature type="transmembrane region" description="Helical" evidence="6">
    <location>
        <begin position="433"/>
        <end position="453"/>
    </location>
</feature>
<feature type="transmembrane region" description="Helical" evidence="6">
    <location>
        <begin position="491"/>
        <end position="515"/>
    </location>
</feature>
<feature type="domain" description="STAS" evidence="7">
    <location>
        <begin position="539"/>
        <end position="618"/>
    </location>
</feature>
<dbReference type="InterPro" id="IPR018045">
    <property type="entry name" value="S04_transporter_CS"/>
</dbReference>
<proteinExistence type="predicted"/>
<dbReference type="OrthoDB" id="288203at2759"/>
<dbReference type="InterPro" id="IPR002645">
    <property type="entry name" value="STAS_dom"/>
</dbReference>
<feature type="transmembrane region" description="Helical" evidence="6">
    <location>
        <begin position="209"/>
        <end position="234"/>
    </location>
</feature>
<dbReference type="InterPro" id="IPR036513">
    <property type="entry name" value="STAS_dom_sf"/>
</dbReference>
<dbReference type="GO" id="GO:0016020">
    <property type="term" value="C:membrane"/>
    <property type="evidence" value="ECO:0007669"/>
    <property type="project" value="UniProtKB-SubCell"/>
</dbReference>
<organism evidence="8 9">
    <name type="scientific">Daphnia galeata</name>
    <dbReference type="NCBI Taxonomy" id="27404"/>
    <lineage>
        <taxon>Eukaryota</taxon>
        <taxon>Metazoa</taxon>
        <taxon>Ecdysozoa</taxon>
        <taxon>Arthropoda</taxon>
        <taxon>Crustacea</taxon>
        <taxon>Branchiopoda</taxon>
        <taxon>Diplostraca</taxon>
        <taxon>Cladocera</taxon>
        <taxon>Anomopoda</taxon>
        <taxon>Daphniidae</taxon>
        <taxon>Daphnia</taxon>
    </lineage>
</organism>
<protein>
    <recommendedName>
        <fullName evidence="7">STAS domain-containing protein</fullName>
    </recommendedName>
</protein>
<feature type="transmembrane region" description="Helical" evidence="6">
    <location>
        <begin position="459"/>
        <end position="479"/>
    </location>
</feature>
<accession>A0A8J2RVW2</accession>
<feature type="transmembrane region" description="Helical" evidence="6">
    <location>
        <begin position="393"/>
        <end position="413"/>
    </location>
</feature>
<dbReference type="AlphaFoldDB" id="A0A8J2RVW2"/>
<comment type="subcellular location">
    <subcellularLocation>
        <location evidence="1">Membrane</location>
        <topology evidence="1">Multi-pass membrane protein</topology>
    </subcellularLocation>
</comment>
<dbReference type="Pfam" id="PF00916">
    <property type="entry name" value="Sulfate_transp"/>
    <property type="match status" value="2"/>
</dbReference>
<feature type="compositionally biased region" description="Basic and acidic residues" evidence="5">
    <location>
        <begin position="1"/>
        <end position="15"/>
    </location>
</feature>
<feature type="region of interest" description="Disordered" evidence="5">
    <location>
        <begin position="1"/>
        <end position="24"/>
    </location>
</feature>
<dbReference type="GO" id="GO:0008271">
    <property type="term" value="F:secondary active sulfate transmembrane transporter activity"/>
    <property type="evidence" value="ECO:0007669"/>
    <property type="project" value="InterPro"/>
</dbReference>
<evidence type="ECO:0000256" key="6">
    <source>
        <dbReference type="SAM" id="Phobius"/>
    </source>
</evidence>
<comment type="caution">
    <text evidence="8">The sequence shown here is derived from an EMBL/GenBank/DDBJ whole genome shotgun (WGS) entry which is preliminary data.</text>
</comment>
<feature type="transmembrane region" description="Helical" evidence="6">
    <location>
        <begin position="168"/>
        <end position="189"/>
    </location>
</feature>
<evidence type="ECO:0000256" key="2">
    <source>
        <dbReference type="ARBA" id="ARBA00022692"/>
    </source>
</evidence>
<dbReference type="InterPro" id="IPR011547">
    <property type="entry name" value="SLC26A/SulP_dom"/>
</dbReference>
<feature type="transmembrane region" description="Helical" evidence="6">
    <location>
        <begin position="141"/>
        <end position="161"/>
    </location>
</feature>
<evidence type="ECO:0000256" key="5">
    <source>
        <dbReference type="SAM" id="MobiDB-lite"/>
    </source>
</evidence>
<dbReference type="Pfam" id="PF01740">
    <property type="entry name" value="STAS"/>
    <property type="match status" value="1"/>
</dbReference>
<keyword evidence="4 6" id="KW-0472">Membrane</keyword>
<feature type="transmembrane region" description="Helical" evidence="6">
    <location>
        <begin position="258"/>
        <end position="281"/>
    </location>
</feature>
<evidence type="ECO:0000313" key="8">
    <source>
        <dbReference type="EMBL" id="CAH0107386.1"/>
    </source>
</evidence>
<evidence type="ECO:0000256" key="1">
    <source>
        <dbReference type="ARBA" id="ARBA00004141"/>
    </source>
</evidence>
<dbReference type="PANTHER" id="PTHR11814">
    <property type="entry name" value="SULFATE TRANSPORTER"/>
    <property type="match status" value="1"/>
</dbReference>
<dbReference type="EMBL" id="CAKKLH010000268">
    <property type="protein sequence ID" value="CAH0107386.1"/>
    <property type="molecule type" value="Genomic_DNA"/>
</dbReference>
<dbReference type="PROSITE" id="PS50801">
    <property type="entry name" value="STAS"/>
    <property type="match status" value="1"/>
</dbReference>
<reference evidence="8" key="1">
    <citation type="submission" date="2021-11" db="EMBL/GenBank/DDBJ databases">
        <authorList>
            <person name="Schell T."/>
        </authorList>
    </citation>
    <scope>NUCLEOTIDE SEQUENCE</scope>
    <source>
        <strain evidence="8">M5</strain>
    </source>
</reference>
<evidence type="ECO:0000256" key="3">
    <source>
        <dbReference type="ARBA" id="ARBA00022989"/>
    </source>
</evidence>
<keyword evidence="2 6" id="KW-0812">Transmembrane</keyword>
<dbReference type="SUPFAM" id="SSF52091">
    <property type="entry name" value="SpoIIaa-like"/>
    <property type="match status" value="1"/>
</dbReference>
<keyword evidence="9" id="KW-1185">Reference proteome</keyword>
<gene>
    <name evidence="8" type="ORF">DGAL_LOCUS10680</name>
</gene>
<evidence type="ECO:0000256" key="4">
    <source>
        <dbReference type="ARBA" id="ARBA00023136"/>
    </source>
</evidence>
<keyword evidence="3 6" id="KW-1133">Transmembrane helix</keyword>
<dbReference type="Proteomes" id="UP000789390">
    <property type="component" value="Unassembled WGS sequence"/>
</dbReference>